<dbReference type="Proteomes" id="UP000222862">
    <property type="component" value="Unassembled WGS sequence"/>
</dbReference>
<evidence type="ECO:0000313" key="2">
    <source>
        <dbReference type="Proteomes" id="UP000222862"/>
    </source>
</evidence>
<accession>A0A2B7YMZ4</accession>
<dbReference type="EMBL" id="NJGI01000001">
    <property type="protein sequence ID" value="PGH22429.1"/>
    <property type="molecule type" value="Genomic_DNA"/>
</dbReference>
<evidence type="ECO:0000313" key="1">
    <source>
        <dbReference type="EMBL" id="PGH22429.1"/>
    </source>
</evidence>
<comment type="caution">
    <text evidence="1">The sequence shown here is derived from an EMBL/GenBank/DDBJ whole genome shotgun (WGS) entry which is preliminary data.</text>
</comment>
<reference evidence="1 2" key="1">
    <citation type="submission" date="2017-06" db="EMBL/GenBank/DDBJ databases">
        <title>Genome sequencing of Fusobacterium nucleatum subsp. polymorphum KCOM 1232 (=ChDC F37).</title>
        <authorList>
            <person name="Kook J.-K."/>
            <person name="Park S.-N."/>
            <person name="Lim Y.K."/>
            <person name="Roh H."/>
        </authorList>
    </citation>
    <scope>NUCLEOTIDE SEQUENCE [LARGE SCALE GENOMIC DNA]</scope>
    <source>
        <strain evidence="2">KCOM 1232 ( ChDC F37)</strain>
    </source>
</reference>
<protein>
    <recommendedName>
        <fullName evidence="3">NTP pyrophosphohydrolase MazG putative catalytic core domain-containing protein</fullName>
    </recommendedName>
</protein>
<proteinExistence type="predicted"/>
<name>A0A2B7YMZ4_FUSNP</name>
<evidence type="ECO:0008006" key="3">
    <source>
        <dbReference type="Google" id="ProtNLM"/>
    </source>
</evidence>
<dbReference type="RefSeq" id="WP_098702498.1">
    <property type="nucleotide sequence ID" value="NZ_NJGI01000001.1"/>
</dbReference>
<organism evidence="1 2">
    <name type="scientific">Fusobacterium nucleatum subsp. polymorphum</name>
    <name type="common">Fusobacterium polymorphum</name>
    <dbReference type="NCBI Taxonomy" id="76857"/>
    <lineage>
        <taxon>Bacteria</taxon>
        <taxon>Fusobacteriati</taxon>
        <taxon>Fusobacteriota</taxon>
        <taxon>Fusobacteriia</taxon>
        <taxon>Fusobacteriales</taxon>
        <taxon>Fusobacteriaceae</taxon>
        <taxon>Fusobacterium</taxon>
    </lineage>
</organism>
<gene>
    <name evidence="1" type="ORF">RN96_04645</name>
</gene>
<sequence>MEIDFNKLANYKSLAYGASNIAQLGKVKEEYKELLAEVRETSTFSYVKDRDKFIAEGLDLITATVNLLLISGLTEQDFKKHIAKLESYKNGKYKK</sequence>
<dbReference type="AlphaFoldDB" id="A0A2B7YMZ4"/>